<evidence type="ECO:0000256" key="1">
    <source>
        <dbReference type="ARBA" id="ARBA00004429"/>
    </source>
</evidence>
<name>A0ABM7C196_9GAMM</name>
<dbReference type="CDD" id="cd06225">
    <property type="entry name" value="HAMP"/>
    <property type="match status" value="1"/>
</dbReference>
<dbReference type="Pfam" id="PF00015">
    <property type="entry name" value="MCPsignal"/>
    <property type="match status" value="1"/>
</dbReference>
<sequence>MLKDLRLGLKIGLSFFVVLALLSVVLGVGIIALEKADEGITRYEGLARETNFSGRLQANMLMVRMNVLGYLDTQNDNNLTQYKAYLDKMDTFLVKSRKEIQQPERAQIIKSLETSITKYKNAFSSVVSLTEQQNSILNDQLVPQGEVMGEAIAAIIKSAYDDNDAKTVYNASHVQEKLLFGRLYVVKFLKSNTQQDYGVAINSMDTKLVEEATELKQYLSNPTHKSLLSQFLTAHQKYLRGLNDIHQLIKDKNELINNTLKKIGPQVAKSVDDVKLSVMAEQDILGSEIKTNTNDSINLTLILSFVAILMGSIAAYLLTIAITRPISQAVKAANLLAKGDLTIEVTSSSRDETGQLLASIQGTATNLRNIIATISGASIELASASQELAVVTEQSSQGVVNQQTETDLVATAMNEMAATVNDVASNASNASNAAGAANQADNDASSGSQVVEKTILAINTLADRVNESSEKLGEVEDATLNIVKILDVIRGIADQTNLLALNAAIEAARAGEHGRGFAVVADEVRSLAQRTQGSTQEIQNMIEQLQAGTQSTVAVMTQGRTQAAESVDQANETGRALQAITQAISVINDMNIQIASASEQQSSVAESINENVINVKHIAEENAVAANQTRASAGEIALLSEQLKELVDQFKI</sequence>
<dbReference type="InterPro" id="IPR032255">
    <property type="entry name" value="HBM"/>
</dbReference>
<dbReference type="InterPro" id="IPR000727">
    <property type="entry name" value="T_SNARE_dom"/>
</dbReference>
<keyword evidence="6" id="KW-0812">Transmembrane</keyword>
<dbReference type="Pfam" id="PF16591">
    <property type="entry name" value="HBM"/>
    <property type="match status" value="1"/>
</dbReference>
<evidence type="ECO:0000256" key="4">
    <source>
        <dbReference type="ARBA" id="ARBA00029447"/>
    </source>
</evidence>
<comment type="subcellular location">
    <subcellularLocation>
        <location evidence="1">Cell inner membrane</location>
        <topology evidence="1">Multi-pass membrane protein</topology>
    </subcellularLocation>
</comment>
<keyword evidence="6" id="KW-0472">Membrane</keyword>
<evidence type="ECO:0000313" key="11">
    <source>
        <dbReference type="EMBL" id="AZG36157.1"/>
    </source>
</evidence>
<feature type="domain" description="HBM" evidence="10">
    <location>
        <begin position="45"/>
        <end position="286"/>
    </location>
</feature>
<reference evidence="11 12" key="1">
    <citation type="submission" date="2018-11" db="EMBL/GenBank/DDBJ databases">
        <title>Shewanella sp. M2.</title>
        <authorList>
            <person name="Hwang Y.J."/>
            <person name="Hwang C.Y."/>
        </authorList>
    </citation>
    <scope>NUCLEOTIDE SEQUENCE [LARGE SCALE GENOMIC DNA]</scope>
    <source>
        <strain evidence="11 12">M2</strain>
    </source>
</reference>
<dbReference type="InterPro" id="IPR003660">
    <property type="entry name" value="HAMP_dom"/>
</dbReference>
<keyword evidence="3 5" id="KW-0807">Transducer</keyword>
<feature type="transmembrane region" description="Helical" evidence="6">
    <location>
        <begin position="297"/>
        <end position="318"/>
    </location>
</feature>
<dbReference type="PANTHER" id="PTHR32089">
    <property type="entry name" value="METHYL-ACCEPTING CHEMOTAXIS PROTEIN MCPB"/>
    <property type="match status" value="1"/>
</dbReference>
<dbReference type="SMART" id="SM01358">
    <property type="entry name" value="HBM"/>
    <property type="match status" value="1"/>
</dbReference>
<evidence type="ECO:0000256" key="3">
    <source>
        <dbReference type="ARBA" id="ARBA00023224"/>
    </source>
</evidence>
<evidence type="ECO:0000259" key="9">
    <source>
        <dbReference type="PROSITE" id="PS50885"/>
    </source>
</evidence>
<dbReference type="PANTHER" id="PTHR32089:SF112">
    <property type="entry name" value="LYSOZYME-LIKE PROTEIN-RELATED"/>
    <property type="match status" value="1"/>
</dbReference>
<evidence type="ECO:0000256" key="6">
    <source>
        <dbReference type="SAM" id="Phobius"/>
    </source>
</evidence>
<dbReference type="SMART" id="SM00283">
    <property type="entry name" value="MA"/>
    <property type="match status" value="1"/>
</dbReference>
<evidence type="ECO:0000259" key="7">
    <source>
        <dbReference type="PROSITE" id="PS50111"/>
    </source>
</evidence>
<dbReference type="PROSITE" id="PS50885">
    <property type="entry name" value="HAMP"/>
    <property type="match status" value="1"/>
</dbReference>
<dbReference type="PROSITE" id="PS50111">
    <property type="entry name" value="CHEMOTAXIS_TRANSDUC_2"/>
    <property type="match status" value="1"/>
</dbReference>
<accession>A0ABM7C196</accession>
<evidence type="ECO:0000259" key="10">
    <source>
        <dbReference type="PROSITE" id="PS51753"/>
    </source>
</evidence>
<dbReference type="CDD" id="cd11386">
    <property type="entry name" value="MCP_signal"/>
    <property type="match status" value="1"/>
</dbReference>
<protein>
    <submittedName>
        <fullName evidence="11">Methyl-accepting chemotaxis protein</fullName>
    </submittedName>
</protein>
<feature type="domain" description="HAMP" evidence="9">
    <location>
        <begin position="320"/>
        <end position="372"/>
    </location>
</feature>
<dbReference type="Pfam" id="PF00672">
    <property type="entry name" value="HAMP"/>
    <property type="match status" value="1"/>
</dbReference>
<feature type="domain" description="T-SNARE coiled-coil homology" evidence="8">
    <location>
        <begin position="567"/>
        <end position="612"/>
    </location>
</feature>
<feature type="transmembrane region" description="Helical" evidence="6">
    <location>
        <begin position="12"/>
        <end position="33"/>
    </location>
</feature>
<dbReference type="PROSITE" id="PS50192">
    <property type="entry name" value="T_SNARE"/>
    <property type="match status" value="1"/>
</dbReference>
<evidence type="ECO:0000259" key="8">
    <source>
        <dbReference type="PROSITE" id="PS50192"/>
    </source>
</evidence>
<keyword evidence="12" id="KW-1185">Reference proteome</keyword>
<dbReference type="Gene3D" id="1.10.287.950">
    <property type="entry name" value="Methyl-accepting chemotaxis protein"/>
    <property type="match status" value="1"/>
</dbReference>
<evidence type="ECO:0000256" key="2">
    <source>
        <dbReference type="ARBA" id="ARBA00022519"/>
    </source>
</evidence>
<organism evidence="11 12">
    <name type="scientific">Shewanella psychromarinicola</name>
    <dbReference type="NCBI Taxonomy" id="2487742"/>
    <lineage>
        <taxon>Bacteria</taxon>
        <taxon>Pseudomonadati</taxon>
        <taxon>Pseudomonadota</taxon>
        <taxon>Gammaproteobacteria</taxon>
        <taxon>Alteromonadales</taxon>
        <taxon>Shewanellaceae</taxon>
        <taxon>Shewanella</taxon>
    </lineage>
</organism>
<dbReference type="InterPro" id="IPR004089">
    <property type="entry name" value="MCPsignal_dom"/>
</dbReference>
<dbReference type="SMART" id="SM00304">
    <property type="entry name" value="HAMP"/>
    <property type="match status" value="1"/>
</dbReference>
<dbReference type="PROSITE" id="PS51753">
    <property type="entry name" value="HBM"/>
    <property type="match status" value="1"/>
</dbReference>
<evidence type="ECO:0000256" key="5">
    <source>
        <dbReference type="PROSITE-ProRule" id="PRU00284"/>
    </source>
</evidence>
<comment type="similarity">
    <text evidence="4">Belongs to the methyl-accepting chemotaxis (MCP) protein family.</text>
</comment>
<feature type="domain" description="Methyl-accepting transducer" evidence="7">
    <location>
        <begin position="377"/>
        <end position="616"/>
    </location>
</feature>
<dbReference type="EMBL" id="CP034073">
    <property type="protein sequence ID" value="AZG36157.1"/>
    <property type="molecule type" value="Genomic_DNA"/>
</dbReference>
<keyword evidence="6" id="KW-1133">Transmembrane helix</keyword>
<proteinExistence type="inferred from homology"/>
<dbReference type="SUPFAM" id="SSF58104">
    <property type="entry name" value="Methyl-accepting chemotaxis protein (MCP) signaling domain"/>
    <property type="match status" value="1"/>
</dbReference>
<evidence type="ECO:0000313" key="12">
    <source>
        <dbReference type="Proteomes" id="UP000273778"/>
    </source>
</evidence>
<keyword evidence="2" id="KW-1003">Cell membrane</keyword>
<gene>
    <name evidence="11" type="ORF">EGC80_15590</name>
</gene>
<dbReference type="RefSeq" id="WP_124693492.1">
    <property type="nucleotide sequence ID" value="NZ_CP034073.1"/>
</dbReference>
<dbReference type="Proteomes" id="UP000273778">
    <property type="component" value="Chromosome"/>
</dbReference>
<keyword evidence="2" id="KW-0997">Cell inner membrane</keyword>